<dbReference type="Proteomes" id="UP000294847">
    <property type="component" value="Chromosome 3"/>
</dbReference>
<evidence type="ECO:0000313" key="1">
    <source>
        <dbReference type="EMBL" id="QBZ58023.1"/>
    </source>
</evidence>
<accession>A0A4P7N6L6</accession>
<dbReference type="EMBL" id="CP034206">
    <property type="protein sequence ID" value="QBZ58023.1"/>
    <property type="molecule type" value="Genomic_DNA"/>
</dbReference>
<feature type="non-terminal residue" evidence="1">
    <location>
        <position position="1"/>
    </location>
</feature>
<name>A0A4P7N6L6_PYROR</name>
<organism evidence="1 2">
    <name type="scientific">Pyricularia oryzae</name>
    <name type="common">Rice blast fungus</name>
    <name type="synonym">Magnaporthe oryzae</name>
    <dbReference type="NCBI Taxonomy" id="318829"/>
    <lineage>
        <taxon>Eukaryota</taxon>
        <taxon>Fungi</taxon>
        <taxon>Dikarya</taxon>
        <taxon>Ascomycota</taxon>
        <taxon>Pezizomycotina</taxon>
        <taxon>Sordariomycetes</taxon>
        <taxon>Sordariomycetidae</taxon>
        <taxon>Magnaporthales</taxon>
        <taxon>Pyriculariaceae</taxon>
        <taxon>Pyricularia</taxon>
    </lineage>
</organism>
<sequence>IHPPLPSFVSSNVPFPPFKSRPVKRRLTLGAMTGVGSTSCRNPHVRNGAEETPILAIPSFSCARHNWSSAVRYKISANPSAFGCNNLCPAVCARGALHGSYLDQVPSKSKNSRGGIFLLSRCASRLAVKRPALFLSLTHSISNHYPALPCPAPLSSGYHLIPALSISPRKAPSAPLLPFLSFCRYPRLGPLIPAAYVVVPVPTRSPAGYVPNCLGN</sequence>
<proteinExistence type="predicted"/>
<protein>
    <submittedName>
        <fullName evidence="1">Uncharacterized protein</fullName>
    </submittedName>
</protein>
<gene>
    <name evidence="1" type="ORF">PoMZ_02962</name>
</gene>
<evidence type="ECO:0000313" key="2">
    <source>
        <dbReference type="Proteomes" id="UP000294847"/>
    </source>
</evidence>
<dbReference type="AlphaFoldDB" id="A0A4P7N6L6"/>
<reference evidence="1 2" key="1">
    <citation type="journal article" date="2019" name="Mol. Biol. Evol.">
        <title>Blast fungal genomes show frequent chromosomal changes, gene gains and losses, and effector gene turnover.</title>
        <authorList>
            <person name="Gomez Luciano L.B."/>
            <person name="Jason Tsai I."/>
            <person name="Chuma I."/>
            <person name="Tosa Y."/>
            <person name="Chen Y.H."/>
            <person name="Li J.Y."/>
            <person name="Li M.Y."/>
            <person name="Jade Lu M.Y."/>
            <person name="Nakayashiki H."/>
            <person name="Li W.H."/>
        </authorList>
    </citation>
    <scope>NUCLEOTIDE SEQUENCE [LARGE SCALE GENOMIC DNA]</scope>
    <source>
        <strain evidence="1">MZ5-1-6</strain>
    </source>
</reference>
<feature type="non-terminal residue" evidence="1">
    <location>
        <position position="216"/>
    </location>
</feature>